<protein>
    <submittedName>
        <fullName evidence="1">Uncharacterized protein</fullName>
    </submittedName>
</protein>
<name>A0RVP0_CENSY</name>
<keyword evidence="2" id="KW-1185">Reference proteome</keyword>
<reference evidence="1 2" key="1">
    <citation type="journal article" date="2006" name="Proc. Natl. Acad. Sci. U.S.A.">
        <title>Genomic analysis of the uncultivated marine crenarchaeote Cenarchaeum symbiosum.</title>
        <authorList>
            <person name="Hallam S.J."/>
            <person name="Konstantinidis K.T."/>
            <person name="Putnam N."/>
            <person name="Schleper C."/>
            <person name="Watanabe Y."/>
            <person name="Sugahara J."/>
            <person name="Preston C."/>
            <person name="de la Torre J."/>
            <person name="Richardson P.M."/>
            <person name="DeLong E.F."/>
        </authorList>
    </citation>
    <scope>NUCLEOTIDE SEQUENCE [LARGE SCALE GENOMIC DNA]</scope>
    <source>
        <strain evidence="2">A</strain>
    </source>
</reference>
<dbReference type="KEGG" id="csy:CENSYa_0774"/>
<sequence>MPTMDCKCGVRFYSSGGGTCPRCRYGEFGGRIPETTPEAQCQTGPREELVRSVVHTLQRVDGKEKLDIIICFVCKLLEARHIMPPFQFKPCWSRHEGEIATALENLSNEGSISTVRHPPGGSLSFISKGRIQDKGDSEVDLIVKEMVETLGGHSASEITDLLYLHFPRMKLSDRTRCTDNDIARLFPSYDRNKARIKVCVPLVLENDRMG</sequence>
<organism evidence="1 2">
    <name type="scientific">Cenarchaeum symbiosum (strain A)</name>
    <dbReference type="NCBI Taxonomy" id="414004"/>
    <lineage>
        <taxon>Archaea</taxon>
        <taxon>Nitrososphaerota</taxon>
        <taxon>Candidatus Cenarchaeales</taxon>
        <taxon>Candidatus Cenarchaeaceae</taxon>
        <taxon>Candidatus Cenarchaeum</taxon>
    </lineage>
</organism>
<dbReference type="EMBL" id="DP000238">
    <property type="protein sequence ID" value="ABK77407.1"/>
    <property type="molecule type" value="Genomic_DNA"/>
</dbReference>
<dbReference type="AlphaFoldDB" id="A0RVP0"/>
<dbReference type="STRING" id="414004.CENSYa_0774"/>
<proteinExistence type="predicted"/>
<accession>A0RVP0</accession>
<gene>
    <name evidence="1" type="ordered locus">CENSYa_0774</name>
</gene>
<dbReference type="EnsemblBacteria" id="ABK77407">
    <property type="protein sequence ID" value="ABK77407"/>
    <property type="gene ID" value="CENSYa_0774"/>
</dbReference>
<dbReference type="HOGENOM" id="CLU_1307775_0_0_2"/>
<evidence type="ECO:0000313" key="1">
    <source>
        <dbReference type="EMBL" id="ABK77407.1"/>
    </source>
</evidence>
<evidence type="ECO:0000313" key="2">
    <source>
        <dbReference type="Proteomes" id="UP000000758"/>
    </source>
</evidence>
<dbReference type="Proteomes" id="UP000000758">
    <property type="component" value="Chromosome"/>
</dbReference>